<evidence type="ECO:0000256" key="1">
    <source>
        <dbReference type="SAM" id="Phobius"/>
    </source>
</evidence>
<feature type="transmembrane region" description="Helical" evidence="1">
    <location>
        <begin position="52"/>
        <end position="74"/>
    </location>
</feature>
<sequence>MAPTDDAKPERVVARRVRSRLPTTAAVLAAISITLAALLLVFAVLVGTGVDAGPALAIGAAIGIVAGTTFYLIWRRRAPQRRRTR</sequence>
<keyword evidence="1" id="KW-0812">Transmembrane</keyword>
<dbReference type="EMBL" id="QUMQ01000001">
    <property type="protein sequence ID" value="REF98716.1"/>
    <property type="molecule type" value="Genomic_DNA"/>
</dbReference>
<dbReference type="Proteomes" id="UP000256913">
    <property type="component" value="Unassembled WGS sequence"/>
</dbReference>
<dbReference type="RefSeq" id="WP_116069966.1">
    <property type="nucleotide sequence ID" value="NZ_BONB01000104.1"/>
</dbReference>
<evidence type="ECO:0000313" key="3">
    <source>
        <dbReference type="Proteomes" id="UP000256913"/>
    </source>
</evidence>
<name>A0A3D9ZMX3_9ACTN</name>
<organism evidence="2 3">
    <name type="scientific">Asanoa ferruginea</name>
    <dbReference type="NCBI Taxonomy" id="53367"/>
    <lineage>
        <taxon>Bacteria</taxon>
        <taxon>Bacillati</taxon>
        <taxon>Actinomycetota</taxon>
        <taxon>Actinomycetes</taxon>
        <taxon>Micromonosporales</taxon>
        <taxon>Micromonosporaceae</taxon>
        <taxon>Asanoa</taxon>
    </lineage>
</organism>
<keyword evidence="1" id="KW-1133">Transmembrane helix</keyword>
<evidence type="ECO:0000313" key="2">
    <source>
        <dbReference type="EMBL" id="REF98716.1"/>
    </source>
</evidence>
<dbReference type="AlphaFoldDB" id="A0A3D9ZMX3"/>
<gene>
    <name evidence="2" type="ORF">DFJ67_4734</name>
</gene>
<keyword evidence="1" id="KW-0472">Membrane</keyword>
<protein>
    <submittedName>
        <fullName evidence="2">Uncharacterized protein</fullName>
    </submittedName>
</protein>
<keyword evidence="3" id="KW-1185">Reference proteome</keyword>
<comment type="caution">
    <text evidence="2">The sequence shown here is derived from an EMBL/GenBank/DDBJ whole genome shotgun (WGS) entry which is preliminary data.</text>
</comment>
<proteinExistence type="predicted"/>
<feature type="transmembrane region" description="Helical" evidence="1">
    <location>
        <begin position="21"/>
        <end position="46"/>
    </location>
</feature>
<accession>A0A3D9ZMX3</accession>
<reference evidence="2 3" key="1">
    <citation type="submission" date="2018-08" db="EMBL/GenBank/DDBJ databases">
        <title>Sequencing the genomes of 1000 actinobacteria strains.</title>
        <authorList>
            <person name="Klenk H.-P."/>
        </authorList>
    </citation>
    <scope>NUCLEOTIDE SEQUENCE [LARGE SCALE GENOMIC DNA]</scope>
    <source>
        <strain evidence="2 3">DSM 44099</strain>
    </source>
</reference>